<dbReference type="EMBL" id="KI913957">
    <property type="protein sequence ID" value="ETW04687.1"/>
    <property type="molecule type" value="Genomic_DNA"/>
</dbReference>
<dbReference type="PANTHER" id="PTHR21534">
    <property type="entry name" value="KATANIN-INTERACTING PROTEIN"/>
    <property type="match status" value="1"/>
</dbReference>
<dbReference type="RefSeq" id="XP_008866126.1">
    <property type="nucleotide sequence ID" value="XM_008867904.1"/>
</dbReference>
<feature type="region of interest" description="Disordered" evidence="2">
    <location>
        <begin position="699"/>
        <end position="724"/>
    </location>
</feature>
<evidence type="ECO:0000259" key="3">
    <source>
        <dbReference type="Pfam" id="PF14652"/>
    </source>
</evidence>
<sequence>MSDPHRKERKWSSKASAPPLTTIPSVSDQLKAGATMAENTPAMEKQLQYLRKLEERNRIKKKLDEQSKNDKDVLDKEKEVGFTTNFNGENAHRKNKHARPPDKTRAKSAGPMKVPSRTAPVAAPPSYFISVDERADSKRRSGSQSAGNLPLHAQDSRATSRPKQKWAKPQGVAEQRDGCIVFSQQPSSASKNEDNDAEPEDFDDEYLDESFEEFEDKQAGDLSLCKETKQDGINVEANTVARPCRDAVQPTPSIHMEAVVPAAPVAFVEESAPSTTAVNVPLGQTTAELNALIQGLSRDKQRELVKVLTTFTNSTKQASDVHALQQSIADPALWSQLTAPIAQLTSNQRAWEAEMARKLEFEREESVRLMAEAEARRADRLRKLEAEEREFEALMMQRRQDMQRKLMEASMPLAVPYPIPPLDVFVPSPAQTTSLAPSSQATEGPAQVTTVAAIAAARTTAATKCAIRDPPQQHMPPPNMATPRQTVSPPKPQQPSIPQVPLPSEVYMSMGLPPAAPSAPNPSKQSTTTLSNPKSWIEVRIKLLSSWGKTRLVGLTQICVYDMDGNEVDVPVESLRLFSGPSDGQPIPKSNSMVRDLCRLFNGMANTCNDKDMWLGRQIDAHPLQIVFGVPVVPSKLCVWNYNSKLHVGACAQDVEVFVDNQCKWTGSLPETYGSEDENVCVWISVASAMRKKAKDVPKPLANAPVQDNAPHPTTTTSGPIWLASPSASTTQLAQNSLKLDSSSLTSPATTAGPTNPNDAKSMKPLPLDLLSSDAPIMAGSTKNQTSRRRNVDTTSISTTDLSAASVAKSSTTAQLEMPSLQSSWDTLEHFKRTNRSRLEPAGTTTSRTSLGMHGTSNVTMQPTTFLSSSSSIQPDNDDVRARSSIKNCPSDLLRAPTLPTPSLAIPILPTGRKLVLECLSTWGDPYYIGLNGVDIFDDRGQPVVVSAPQEQVSAVPASINVLPEYASSNERDPRVATNLVDGVNYTCDDLHMWLAPFTPHDVHAVTVEFPAAITISMLRIWNYNKSRAHSFRGVRVVRVVLDSQVIFQGEIRQAPGILGPVDQCCEVILFTTDQSLLASIEQIDVDPTMDDTADVVHDIHTIPRPTTAEQRNNQRPKTSHTPIVAAPSATLDEAPQPSMVPVASAKETVLHTSRSTASPAQGYRGRVLKLIIQSTWGDRHYVGLTGISLRVLRPETNVIVSSPLASHQLQATPRDLESLGYVGDPRTLDKLVDGINVTCDDTHMWLVPFEGGKAELSVHLPTDSVLFGLDVWNYNKSAEDTFRGVKTALVVVDSILVATVAVRKAPGHALFDFKQTIVLDEWARYPGTRPSPSLPTYKTHLLKQDYEPPLLPTGFLLKFVFWSTWGDPYYIGLNGIELYDSRGDKLPPPTLVAAAPSGLADVDVQDDIRVVQNLFLGVNNTWDAANAWLAPLASSLGRSEGNVVFAGFDTPVTLSMVKVYNYSKTPDRGAREIEVYLDDLKVYMGSLRQAPPPPGITRLGKVQQGVEFGQPILFTLHPGQVETEKRKVVYCGSEDQDVLCINEGQVIVESKAMYRSPDPGAEGVVVDLDKRPTTAMCRT</sequence>
<accession>A0A024UFL5</accession>
<feature type="domain" description="KATNIP" evidence="3">
    <location>
        <begin position="905"/>
        <end position="1055"/>
    </location>
</feature>
<feature type="compositionally biased region" description="Pro residues" evidence="2">
    <location>
        <begin position="489"/>
        <end position="501"/>
    </location>
</feature>
<feature type="domain" description="KATNIP" evidence="3">
    <location>
        <begin position="1171"/>
        <end position="1491"/>
    </location>
</feature>
<protein>
    <recommendedName>
        <fullName evidence="3">KATNIP domain-containing protein</fullName>
    </recommendedName>
</protein>
<dbReference type="InterPro" id="IPR027859">
    <property type="entry name" value="KATNIP_dom"/>
</dbReference>
<dbReference type="CDD" id="cd22265">
    <property type="entry name" value="UDM1_RNF168"/>
    <property type="match status" value="1"/>
</dbReference>
<proteinExistence type="predicted"/>
<feature type="domain" description="KATNIP" evidence="3">
    <location>
        <begin position="528"/>
        <end position="670"/>
    </location>
</feature>
<dbReference type="STRING" id="157072.A0A024UFL5"/>
<organism evidence="4">
    <name type="scientific">Aphanomyces invadans</name>
    <dbReference type="NCBI Taxonomy" id="157072"/>
    <lineage>
        <taxon>Eukaryota</taxon>
        <taxon>Sar</taxon>
        <taxon>Stramenopiles</taxon>
        <taxon>Oomycota</taxon>
        <taxon>Saprolegniomycetes</taxon>
        <taxon>Saprolegniales</taxon>
        <taxon>Verrucalvaceae</taxon>
        <taxon>Aphanomyces</taxon>
    </lineage>
</organism>
<dbReference type="OrthoDB" id="304622at2759"/>
<gene>
    <name evidence="4" type="ORF">H310_03847</name>
</gene>
<feature type="region of interest" description="Disordered" evidence="2">
    <location>
        <begin position="60"/>
        <end position="202"/>
    </location>
</feature>
<feature type="compositionally biased region" description="Polar residues" evidence="2">
    <location>
        <begin position="740"/>
        <end position="759"/>
    </location>
</feature>
<dbReference type="GeneID" id="20080897"/>
<feature type="compositionally biased region" description="Basic and acidic residues" evidence="2">
    <location>
        <begin position="60"/>
        <end position="80"/>
    </location>
</feature>
<dbReference type="Pfam" id="PF14652">
    <property type="entry name" value="DUF4457"/>
    <property type="match status" value="3"/>
</dbReference>
<dbReference type="VEuPathDB" id="FungiDB:H310_03847"/>
<feature type="region of interest" description="Disordered" evidence="2">
    <location>
        <begin position="1"/>
        <end position="43"/>
    </location>
</feature>
<evidence type="ECO:0000313" key="4">
    <source>
        <dbReference type="EMBL" id="ETW04687.1"/>
    </source>
</evidence>
<reference evidence="4" key="1">
    <citation type="submission" date="2013-12" db="EMBL/GenBank/DDBJ databases">
        <title>The Genome Sequence of Aphanomyces invadans NJM9701.</title>
        <authorList>
            <consortium name="The Broad Institute Genomics Platform"/>
            <person name="Russ C."/>
            <person name="Tyler B."/>
            <person name="van West P."/>
            <person name="Dieguez-Uribeondo J."/>
            <person name="Young S.K."/>
            <person name="Zeng Q."/>
            <person name="Gargeya S."/>
            <person name="Fitzgerald M."/>
            <person name="Abouelleil A."/>
            <person name="Alvarado L."/>
            <person name="Chapman S.B."/>
            <person name="Gainer-Dewar J."/>
            <person name="Goldberg J."/>
            <person name="Griggs A."/>
            <person name="Gujja S."/>
            <person name="Hansen M."/>
            <person name="Howarth C."/>
            <person name="Imamovic A."/>
            <person name="Ireland A."/>
            <person name="Larimer J."/>
            <person name="McCowan C."/>
            <person name="Murphy C."/>
            <person name="Pearson M."/>
            <person name="Poon T.W."/>
            <person name="Priest M."/>
            <person name="Roberts A."/>
            <person name="Saif S."/>
            <person name="Shea T."/>
            <person name="Sykes S."/>
            <person name="Wortman J."/>
            <person name="Nusbaum C."/>
            <person name="Birren B."/>
        </authorList>
    </citation>
    <scope>NUCLEOTIDE SEQUENCE [LARGE SCALE GENOMIC DNA]</scope>
    <source>
        <strain evidence="4">NJM9701</strain>
    </source>
</reference>
<dbReference type="PANTHER" id="PTHR21534:SF0">
    <property type="entry name" value="KATANIN-INTERACTING PROTEIN"/>
    <property type="match status" value="1"/>
</dbReference>
<feature type="region of interest" description="Disordered" evidence="2">
    <location>
        <begin position="740"/>
        <end position="766"/>
    </location>
</feature>
<name>A0A024UFL5_9STRA</name>
<evidence type="ECO:0000256" key="2">
    <source>
        <dbReference type="SAM" id="MobiDB-lite"/>
    </source>
</evidence>
<feature type="region of interest" description="Disordered" evidence="2">
    <location>
        <begin position="468"/>
        <end position="531"/>
    </location>
</feature>
<dbReference type="InterPro" id="IPR026704">
    <property type="entry name" value="KATNIP"/>
</dbReference>
<evidence type="ECO:0000256" key="1">
    <source>
        <dbReference type="SAM" id="Coils"/>
    </source>
</evidence>
<keyword evidence="1" id="KW-0175">Coiled coil</keyword>
<feature type="coiled-coil region" evidence="1">
    <location>
        <begin position="356"/>
        <end position="401"/>
    </location>
</feature>
<dbReference type="eggNOG" id="ENOG502QRY1">
    <property type="taxonomic scope" value="Eukaryota"/>
</dbReference>